<dbReference type="Gene3D" id="3.10.180.10">
    <property type="entry name" value="2,3-Dihydroxybiphenyl 1,2-Dioxygenase, domain 1"/>
    <property type="match status" value="1"/>
</dbReference>
<dbReference type="EMBL" id="FNTL01000002">
    <property type="protein sequence ID" value="SEB38667.1"/>
    <property type="molecule type" value="Genomic_DNA"/>
</dbReference>
<keyword evidence="2" id="KW-0560">Oxidoreductase</keyword>
<sequence length="219" mass="24213">MSQSTDTTELSGPPAQGRPKMLNHLAYVTHDVEGTVDFYTRVMGMPMVSTVIGSKVPSTGDDFPYFHVFFRLHDGSTLAFFEAPGLPPANPKGHPAYDIFDHLAFEADTPEDIHAWAAWLRQNGIEIVGPTDHGIILSIYFRDPVNDIRLEITCPLVDDWNAREDSAARDLQDWVDVKNAATAEGQDVPEALLKFIAGRNAEKSAKPTEDLPTDPERPV</sequence>
<name>A0A1H4IXF3_RHOJO</name>
<dbReference type="InterPro" id="IPR004360">
    <property type="entry name" value="Glyas_Fos-R_dOase_dom"/>
</dbReference>
<gene>
    <name evidence="2" type="ORF">SAMN04490220_0619</name>
</gene>
<dbReference type="CDD" id="cd06587">
    <property type="entry name" value="VOC"/>
    <property type="match status" value="1"/>
</dbReference>
<evidence type="ECO:0000313" key="2">
    <source>
        <dbReference type="EMBL" id="SEB38667.1"/>
    </source>
</evidence>
<organism evidence="2 3">
    <name type="scientific">Rhodococcus jostii</name>
    <dbReference type="NCBI Taxonomy" id="132919"/>
    <lineage>
        <taxon>Bacteria</taxon>
        <taxon>Bacillati</taxon>
        <taxon>Actinomycetota</taxon>
        <taxon>Actinomycetes</taxon>
        <taxon>Mycobacteriales</taxon>
        <taxon>Nocardiaceae</taxon>
        <taxon>Rhodococcus</taxon>
    </lineage>
</organism>
<dbReference type="AlphaFoldDB" id="A0A1H4IXF3"/>
<accession>A0A1H4IXF3</accession>
<reference evidence="3" key="1">
    <citation type="submission" date="2016-10" db="EMBL/GenBank/DDBJ databases">
        <authorList>
            <person name="Varghese N."/>
        </authorList>
    </citation>
    <scope>NUCLEOTIDE SEQUENCE [LARGE SCALE GENOMIC DNA]</scope>
    <source>
        <strain evidence="3">DSM 44719</strain>
    </source>
</reference>
<dbReference type="Pfam" id="PF00903">
    <property type="entry name" value="Glyoxalase"/>
    <property type="match status" value="1"/>
</dbReference>
<evidence type="ECO:0000259" key="1">
    <source>
        <dbReference type="PROSITE" id="PS51819"/>
    </source>
</evidence>
<evidence type="ECO:0000313" key="3">
    <source>
        <dbReference type="Proteomes" id="UP000183407"/>
    </source>
</evidence>
<keyword evidence="2" id="KW-0223">Dioxygenase</keyword>
<dbReference type="SUPFAM" id="SSF54593">
    <property type="entry name" value="Glyoxalase/Bleomycin resistance protein/Dihydroxybiphenyl dioxygenase"/>
    <property type="match status" value="1"/>
</dbReference>
<proteinExistence type="predicted"/>
<dbReference type="InterPro" id="IPR029068">
    <property type="entry name" value="Glyas_Bleomycin-R_OHBP_Dase"/>
</dbReference>
<dbReference type="Proteomes" id="UP000183407">
    <property type="component" value="Unassembled WGS sequence"/>
</dbReference>
<dbReference type="RefSeq" id="WP_073358126.1">
    <property type="nucleotide sequence ID" value="NZ_FNTL01000002.1"/>
</dbReference>
<dbReference type="InterPro" id="IPR037523">
    <property type="entry name" value="VOC_core"/>
</dbReference>
<feature type="domain" description="VOC" evidence="1">
    <location>
        <begin position="21"/>
        <end position="155"/>
    </location>
</feature>
<protein>
    <submittedName>
        <fullName evidence="2">Glyoxalase/Bleomycin resistance protein/Dioxygenase superfamily protein</fullName>
    </submittedName>
</protein>
<dbReference type="PROSITE" id="PS51819">
    <property type="entry name" value="VOC"/>
    <property type="match status" value="1"/>
</dbReference>
<dbReference type="GO" id="GO:0051213">
    <property type="term" value="F:dioxygenase activity"/>
    <property type="evidence" value="ECO:0007669"/>
    <property type="project" value="UniProtKB-KW"/>
</dbReference>